<gene>
    <name evidence="1" type="ORF">K3G42_017538</name>
</gene>
<dbReference type="EMBL" id="CM037617">
    <property type="protein sequence ID" value="KAH8004714.1"/>
    <property type="molecule type" value="Genomic_DNA"/>
</dbReference>
<proteinExistence type="predicted"/>
<organism evidence="1 2">
    <name type="scientific">Sphaerodactylus townsendi</name>
    <dbReference type="NCBI Taxonomy" id="933632"/>
    <lineage>
        <taxon>Eukaryota</taxon>
        <taxon>Metazoa</taxon>
        <taxon>Chordata</taxon>
        <taxon>Craniata</taxon>
        <taxon>Vertebrata</taxon>
        <taxon>Euteleostomi</taxon>
        <taxon>Lepidosauria</taxon>
        <taxon>Squamata</taxon>
        <taxon>Bifurcata</taxon>
        <taxon>Gekkota</taxon>
        <taxon>Sphaerodactylidae</taxon>
        <taxon>Sphaerodactylus</taxon>
    </lineage>
</organism>
<evidence type="ECO:0000313" key="1">
    <source>
        <dbReference type="EMBL" id="KAH8004714.1"/>
    </source>
</evidence>
<dbReference type="Proteomes" id="UP000827872">
    <property type="component" value="Linkage Group LG04"/>
</dbReference>
<protein>
    <submittedName>
        <fullName evidence="1">Uncharacterized protein</fullName>
    </submittedName>
</protein>
<keyword evidence="2" id="KW-1185">Reference proteome</keyword>
<name>A0ACB8FHE6_9SAUR</name>
<sequence>MVTIQKGHLYRARGYHITIWCNVSGYSGPSEQTFQWSMYRPSAPAVGMQIISTSDDDFPYAYFAQRVKTGEIYVERIQGDSVLLHITKLQDQDAGEYECHTPSTDSRYFGNYSAKASLSVIPDTLSANMKQQNLIQDEGDSLELICEVSTATIQHTHISVAWHLVQEDGKDQEILSLSRDFVLIAGSSYKQRVSSRDIRLDKIGDTKYKLSIVKVLPLDQGKVYCEAVEWIQDPDETWKDIAWKQTDKTYLTVQGLDYNISVTISVAKSTLLEGEVLQINCSVQGQKIQNRWFQMVWLHHDSVVSSIDQHGVLAFQEDYGDRYTTGNLLVRKESNEKHSLKISQVELNDEGTYRCVVSEMERSPTGFLTVKQKRSSSGIDVNVSPRGQ</sequence>
<reference evidence="1" key="1">
    <citation type="submission" date="2021-08" db="EMBL/GenBank/DDBJ databases">
        <title>The first chromosome-level gecko genome reveals the dynamic sex chromosomes of Neotropical dwarf geckos (Sphaerodactylidae: Sphaerodactylus).</title>
        <authorList>
            <person name="Pinto B.J."/>
            <person name="Keating S.E."/>
            <person name="Gamble T."/>
        </authorList>
    </citation>
    <scope>NUCLEOTIDE SEQUENCE</scope>
    <source>
        <strain evidence="1">TG3544</strain>
    </source>
</reference>
<evidence type="ECO:0000313" key="2">
    <source>
        <dbReference type="Proteomes" id="UP000827872"/>
    </source>
</evidence>
<accession>A0ACB8FHE6</accession>
<comment type="caution">
    <text evidence="1">The sequence shown here is derived from an EMBL/GenBank/DDBJ whole genome shotgun (WGS) entry which is preliminary data.</text>
</comment>